<reference evidence="1 2" key="1">
    <citation type="submission" date="2013-07" db="EMBL/GenBank/DDBJ databases">
        <title>Isolation of a new Chlamydia species from the feral Sacred Ibis (Threskiornis aethiopicus): Chlamydia ibidis.</title>
        <authorList>
            <person name="Vorimore F."/>
            <person name="Hsia R.-C."/>
            <person name="Huot-Creasy H."/>
            <person name="Bastian S."/>
            <person name="Deruyter L."/>
            <person name="Passet A."/>
            <person name="Sachse K."/>
            <person name="Bavoil P."/>
            <person name="Myers G."/>
            <person name="Laroucau K."/>
        </authorList>
    </citation>
    <scope>NUCLEOTIDE SEQUENCE [LARGE SCALE GENOMIC DNA]</scope>
    <source>
        <strain evidence="1 2">10-1398/6</strain>
    </source>
</reference>
<gene>
    <name evidence="1" type="ORF">H359_0902</name>
</gene>
<dbReference type="EMBL" id="APJW01000003">
    <property type="protein sequence ID" value="EQM62395.1"/>
    <property type="molecule type" value="Genomic_DNA"/>
</dbReference>
<accession>A0ABN0MYK9</accession>
<name>A0ABN0MYK9_9CHLA</name>
<dbReference type="RefSeq" id="WP_020370511.1">
    <property type="nucleotide sequence ID" value="NZ_APJW01000003.1"/>
</dbReference>
<evidence type="ECO:0000313" key="2">
    <source>
        <dbReference type="Proteomes" id="UP000016064"/>
    </source>
</evidence>
<protein>
    <submittedName>
        <fullName evidence="1">Uncharacterized protein</fullName>
    </submittedName>
</protein>
<keyword evidence="2" id="KW-1185">Reference proteome</keyword>
<dbReference type="Proteomes" id="UP000016064">
    <property type="component" value="Unassembled WGS sequence"/>
</dbReference>
<organism evidence="1 2">
    <name type="scientific">Chlamydia ibidis 10-1398/6</name>
    <dbReference type="NCBI Taxonomy" id="1046581"/>
    <lineage>
        <taxon>Bacteria</taxon>
        <taxon>Pseudomonadati</taxon>
        <taxon>Chlamydiota</taxon>
        <taxon>Chlamydiia</taxon>
        <taxon>Chlamydiales</taxon>
        <taxon>Chlamydiaceae</taxon>
        <taxon>Chlamydia/Chlamydophila group</taxon>
        <taxon>Chlamydia</taxon>
    </lineage>
</organism>
<sequence length="153" mass="17544">MGSADDLKLYLYRLKLPGETEAIDYSISPDLIREDGEQELFSSPISVCGNLERIDSEQWILSLDISTELGLRCSICNIGFLFPVVVRGICRLIHFDEVKSGIFDCRHLIRQELLLESDCFQECDKDGCPERKNIVQYLQDTKNNRGDNPFEHL</sequence>
<proteinExistence type="predicted"/>
<comment type="caution">
    <text evidence="1">The sequence shown here is derived from an EMBL/GenBank/DDBJ whole genome shotgun (WGS) entry which is preliminary data.</text>
</comment>
<evidence type="ECO:0000313" key="1">
    <source>
        <dbReference type="EMBL" id="EQM62395.1"/>
    </source>
</evidence>